<evidence type="ECO:0000313" key="1">
    <source>
        <dbReference type="EMBL" id="ACM06888.1"/>
    </source>
</evidence>
<gene>
    <name evidence="1" type="ordered locus">trd_A0130</name>
</gene>
<name>B9L2W6_THERP</name>
<dbReference type="EMBL" id="CP001276">
    <property type="protein sequence ID" value="ACM06888.1"/>
    <property type="molecule type" value="Genomic_DNA"/>
</dbReference>
<organism evidence="1 2">
    <name type="scientific">Thermomicrobium roseum (strain ATCC 27502 / DSM 5159 / P-2)</name>
    <dbReference type="NCBI Taxonomy" id="309801"/>
    <lineage>
        <taxon>Bacteria</taxon>
        <taxon>Pseudomonadati</taxon>
        <taxon>Thermomicrobiota</taxon>
        <taxon>Thermomicrobia</taxon>
        <taxon>Thermomicrobiales</taxon>
        <taxon>Thermomicrobiaceae</taxon>
        <taxon>Thermomicrobium</taxon>
    </lineage>
</organism>
<dbReference type="RefSeq" id="WP_012642875.1">
    <property type="nucleotide sequence ID" value="NC_011961.1"/>
</dbReference>
<sequence length="459" mass="50461">MSHALELPASLQEQRLTRRAVLRGTTALGAGVLAARLGLLRAVAQETESVKEILDIAVTAEAMAVTLLGGAIDQARKGAYDKPVPDPVIAILEGARAAEQFHYEYLTAAGAQPLTTTFTIPDTSILTKYDSLFQTIVTLDTAFIAAYMAAAQQFTRLKQPDLVRVAFQIAGVEAEHRVLANVALGTRPANDVAFEAALFQTVGQAATALKDLGYIGGRGPSVTYPGPGAIRRDLITQQTPGDVSAVCEPPTAGGGPVVPPPEALRPAQPKPGAAYFPETNHNVSGAFLQYWQRYGGLPVFGYPLSEEFEHAGIRMQYFERARFELHPGSWPERWDVLLGLLGREVTTGRQSEAPFRPSMPLPGAAVWGHDSITEQTDAIYFMETQHNLAHGFLRYWWAYGGLPIFGYPISEEFRERNRDTGKEYVVQYFERARFEWHPGEWPERWDVLLGRLGAELLNL</sequence>
<proteinExistence type="predicted"/>
<dbReference type="InterPro" id="IPR006311">
    <property type="entry name" value="TAT_signal"/>
</dbReference>
<dbReference type="eggNOG" id="COG2373">
    <property type="taxonomic scope" value="Bacteria"/>
</dbReference>
<dbReference type="PROSITE" id="PS51318">
    <property type="entry name" value="TAT"/>
    <property type="match status" value="1"/>
</dbReference>
<dbReference type="Proteomes" id="UP000000447">
    <property type="component" value="Plasmid unnamed"/>
</dbReference>
<reference evidence="1 2" key="1">
    <citation type="journal article" date="2009" name="PLoS ONE">
        <title>Complete genome sequence of the aerobic CO-oxidizing thermophile Thermomicrobium roseum.</title>
        <authorList>
            <person name="Wu D."/>
            <person name="Raymond J."/>
            <person name="Wu M."/>
            <person name="Chatterji S."/>
            <person name="Ren Q."/>
            <person name="Graham J.E."/>
            <person name="Bryant D.A."/>
            <person name="Robb F."/>
            <person name="Colman A."/>
            <person name="Tallon L.J."/>
            <person name="Badger J.H."/>
            <person name="Madupu R."/>
            <person name="Ward N.L."/>
            <person name="Eisen J.A."/>
        </authorList>
    </citation>
    <scope>NUCLEOTIDE SEQUENCE [LARGE SCALE GENOMIC DNA]</scope>
    <source>
        <strain evidence="2">ATCC 27502 / DSM 5159 / P-2</strain>
        <plasmid evidence="1">unnamed</plasmid>
    </source>
</reference>
<geneLocation type="plasmid" evidence="2">
    <name>Tros</name>
</geneLocation>
<dbReference type="SUPFAM" id="SSF47240">
    <property type="entry name" value="Ferritin-like"/>
    <property type="match status" value="1"/>
</dbReference>
<evidence type="ECO:0000313" key="2">
    <source>
        <dbReference type="Proteomes" id="UP000000447"/>
    </source>
</evidence>
<dbReference type="KEGG" id="tro:trd_A0130"/>
<accession>B9L2W6</accession>
<keyword evidence="1" id="KW-0614">Plasmid</keyword>
<protein>
    <submittedName>
        <fullName evidence="1">VanW family protein</fullName>
    </submittedName>
</protein>
<dbReference type="Pfam" id="PF13668">
    <property type="entry name" value="Ferritin_2"/>
    <property type="match status" value="1"/>
</dbReference>
<dbReference type="AlphaFoldDB" id="B9L2W6"/>
<dbReference type="HOGENOM" id="CLU_595713_0_0_0"/>
<dbReference type="InterPro" id="IPR009078">
    <property type="entry name" value="Ferritin-like_SF"/>
</dbReference>
<keyword evidence="2" id="KW-1185">Reference proteome</keyword>